<dbReference type="Gene3D" id="3.40.50.2000">
    <property type="entry name" value="Glycogen Phosphorylase B"/>
    <property type="match status" value="2"/>
</dbReference>
<sequence>MRVVIARTMQEFSMDVYADGIISGLKSARPNWEIIDLAPRHFDRRSHSLSLRVNKYYERFWTFPRLVKQQKADIFHVIDPSEAHVVYWLNKKAQPAVVTCHDLVNFYYKDNLQGSVQLPFISKAAWIHAVKGMRHAKHIVSVSSITAKDTTKLLDIPQEKITVTPNAVDPSFQQLSKLETASLRQKYNIPENIFCLLNVGSNHPRKNLSTILKAISHLINDKNLPVYFLKAGSDFTEEQKKYISEHQLTSNVSYLGKPDKQSLVELYNTVDILMAPSLHEGFGITVLEAMACGTPVITSNTSALPEVAGDAGVLVNPLDSEALASAVYELYSNNNHYQILVEKGIARAKLFTWEKTGELLATVYEDILSKQITPNINQTYSIYRS</sequence>
<dbReference type="Pfam" id="PF00534">
    <property type="entry name" value="Glycos_transf_1"/>
    <property type="match status" value="1"/>
</dbReference>
<reference evidence="4" key="1">
    <citation type="submission" date="2018-12" db="EMBL/GenBank/DDBJ databases">
        <authorList>
            <person name="Will S."/>
            <person name="Neumann-Schaal M."/>
            <person name="Henke P."/>
        </authorList>
    </citation>
    <scope>NUCLEOTIDE SEQUENCE</scope>
    <source>
        <strain evidence="4">PCC 7102</strain>
    </source>
</reference>
<evidence type="ECO:0000259" key="3">
    <source>
        <dbReference type="Pfam" id="PF13439"/>
    </source>
</evidence>
<feature type="domain" description="Glycosyltransferase subfamily 4-like N-terminal" evidence="3">
    <location>
        <begin position="40"/>
        <end position="171"/>
    </location>
</feature>
<keyword evidence="1 4" id="KW-0808">Transferase</keyword>
<protein>
    <submittedName>
        <fullName evidence="4">Mannosyltransferase</fullName>
    </submittedName>
</protein>
<comment type="caution">
    <text evidence="4">The sequence shown here is derived from an EMBL/GenBank/DDBJ whole genome shotgun (WGS) entry which is preliminary data.</text>
</comment>
<evidence type="ECO:0000256" key="1">
    <source>
        <dbReference type="ARBA" id="ARBA00022679"/>
    </source>
</evidence>
<evidence type="ECO:0000313" key="5">
    <source>
        <dbReference type="Proteomes" id="UP000271624"/>
    </source>
</evidence>
<dbReference type="PANTHER" id="PTHR46401">
    <property type="entry name" value="GLYCOSYLTRANSFERASE WBBK-RELATED"/>
    <property type="match status" value="1"/>
</dbReference>
<dbReference type="CDD" id="cd03809">
    <property type="entry name" value="GT4_MtfB-like"/>
    <property type="match status" value="1"/>
</dbReference>
<name>A0A433V2E7_9CYAN</name>
<dbReference type="EMBL" id="RSCL01000025">
    <property type="protein sequence ID" value="RUT00249.1"/>
    <property type="molecule type" value="Genomic_DNA"/>
</dbReference>
<dbReference type="InterPro" id="IPR028098">
    <property type="entry name" value="Glyco_trans_4-like_N"/>
</dbReference>
<organism evidence="4 5">
    <name type="scientific">Dulcicalothrix desertica PCC 7102</name>
    <dbReference type="NCBI Taxonomy" id="232991"/>
    <lineage>
        <taxon>Bacteria</taxon>
        <taxon>Bacillati</taxon>
        <taxon>Cyanobacteriota</taxon>
        <taxon>Cyanophyceae</taxon>
        <taxon>Nostocales</taxon>
        <taxon>Calotrichaceae</taxon>
        <taxon>Dulcicalothrix</taxon>
    </lineage>
</organism>
<dbReference type="GO" id="GO:0016757">
    <property type="term" value="F:glycosyltransferase activity"/>
    <property type="evidence" value="ECO:0007669"/>
    <property type="project" value="UniProtKB-KW"/>
</dbReference>
<dbReference type="Pfam" id="PF13439">
    <property type="entry name" value="Glyco_transf_4"/>
    <property type="match status" value="1"/>
</dbReference>
<dbReference type="OrthoDB" id="9797829at2"/>
<keyword evidence="4" id="KW-0328">Glycosyltransferase</keyword>
<gene>
    <name evidence="4" type="ORF">DSM106972_076970</name>
</gene>
<dbReference type="SUPFAM" id="SSF53756">
    <property type="entry name" value="UDP-Glycosyltransferase/glycogen phosphorylase"/>
    <property type="match status" value="1"/>
</dbReference>
<dbReference type="Proteomes" id="UP000271624">
    <property type="component" value="Unassembled WGS sequence"/>
</dbReference>
<dbReference type="PANTHER" id="PTHR46401:SF2">
    <property type="entry name" value="GLYCOSYLTRANSFERASE WBBK-RELATED"/>
    <property type="match status" value="1"/>
</dbReference>
<evidence type="ECO:0000313" key="4">
    <source>
        <dbReference type="EMBL" id="RUT00249.1"/>
    </source>
</evidence>
<reference evidence="4" key="2">
    <citation type="journal article" date="2019" name="Genome Biol. Evol.">
        <title>Day and night: Metabolic profiles and evolutionary relationships of six axenic non-marine cyanobacteria.</title>
        <authorList>
            <person name="Will S.E."/>
            <person name="Henke P."/>
            <person name="Boedeker C."/>
            <person name="Huang S."/>
            <person name="Brinkmann H."/>
            <person name="Rohde M."/>
            <person name="Jarek M."/>
            <person name="Friedl T."/>
            <person name="Seufert S."/>
            <person name="Schumacher M."/>
            <person name="Overmann J."/>
            <person name="Neumann-Schaal M."/>
            <person name="Petersen J."/>
        </authorList>
    </citation>
    <scope>NUCLEOTIDE SEQUENCE [LARGE SCALE GENOMIC DNA]</scope>
    <source>
        <strain evidence="4">PCC 7102</strain>
    </source>
</reference>
<dbReference type="RefSeq" id="WP_127085775.1">
    <property type="nucleotide sequence ID" value="NZ_RSCL01000025.1"/>
</dbReference>
<keyword evidence="5" id="KW-1185">Reference proteome</keyword>
<dbReference type="AlphaFoldDB" id="A0A433V2E7"/>
<evidence type="ECO:0000259" key="2">
    <source>
        <dbReference type="Pfam" id="PF00534"/>
    </source>
</evidence>
<feature type="domain" description="Glycosyl transferase family 1" evidence="2">
    <location>
        <begin position="182"/>
        <end position="345"/>
    </location>
</feature>
<proteinExistence type="predicted"/>
<accession>A0A433V2E7</accession>
<dbReference type="InterPro" id="IPR001296">
    <property type="entry name" value="Glyco_trans_1"/>
</dbReference>